<accession>A0A1T0CTH1</accession>
<dbReference type="PANTHER" id="PTHR46797:SF1">
    <property type="entry name" value="METHYLPHOSPHONATE SYNTHASE"/>
    <property type="match status" value="1"/>
</dbReference>
<dbReference type="PANTHER" id="PTHR46797">
    <property type="entry name" value="HTH-TYPE TRANSCRIPTIONAL REGULATOR"/>
    <property type="match status" value="1"/>
</dbReference>
<evidence type="ECO:0000259" key="2">
    <source>
        <dbReference type="PROSITE" id="PS50943"/>
    </source>
</evidence>
<dbReference type="Pfam" id="PF01381">
    <property type="entry name" value="HTH_3"/>
    <property type="match status" value="1"/>
</dbReference>
<dbReference type="Proteomes" id="UP000190683">
    <property type="component" value="Unassembled WGS sequence"/>
</dbReference>
<dbReference type="SMART" id="SM00530">
    <property type="entry name" value="HTH_XRE"/>
    <property type="match status" value="1"/>
</dbReference>
<name>A0A1T0CTH1_9GAMM</name>
<dbReference type="GO" id="GO:0005829">
    <property type="term" value="C:cytosol"/>
    <property type="evidence" value="ECO:0007669"/>
    <property type="project" value="TreeGrafter"/>
</dbReference>
<dbReference type="RefSeq" id="WP_158077921.1">
    <property type="nucleotide sequence ID" value="NZ_MUYV01000005.1"/>
</dbReference>
<dbReference type="PROSITE" id="PS50943">
    <property type="entry name" value="HTH_CROC1"/>
    <property type="match status" value="1"/>
</dbReference>
<keyword evidence="4" id="KW-1185">Reference proteome</keyword>
<proteinExistence type="predicted"/>
<evidence type="ECO:0000313" key="3">
    <source>
        <dbReference type="EMBL" id="OOS25421.1"/>
    </source>
</evidence>
<dbReference type="AlphaFoldDB" id="A0A1T0CTH1"/>
<gene>
    <name evidence="3" type="ORF">B0681_05270</name>
</gene>
<dbReference type="InterPro" id="IPR010982">
    <property type="entry name" value="Lambda_DNA-bd_dom_sf"/>
</dbReference>
<evidence type="ECO:0000256" key="1">
    <source>
        <dbReference type="ARBA" id="ARBA00023125"/>
    </source>
</evidence>
<dbReference type="GO" id="GO:0003700">
    <property type="term" value="F:DNA-binding transcription factor activity"/>
    <property type="evidence" value="ECO:0007669"/>
    <property type="project" value="TreeGrafter"/>
</dbReference>
<comment type="caution">
    <text evidence="3">The sequence shown here is derived from an EMBL/GenBank/DDBJ whole genome shotgun (WGS) entry which is preliminary data.</text>
</comment>
<dbReference type="InterPro" id="IPR050807">
    <property type="entry name" value="TransReg_Diox_bact_type"/>
</dbReference>
<feature type="domain" description="HTH cro/C1-type" evidence="2">
    <location>
        <begin position="7"/>
        <end position="61"/>
    </location>
</feature>
<protein>
    <recommendedName>
        <fullName evidence="2">HTH cro/C1-type domain-containing protein</fullName>
    </recommendedName>
</protein>
<dbReference type="Gene3D" id="1.10.260.40">
    <property type="entry name" value="lambda repressor-like DNA-binding domains"/>
    <property type="match status" value="1"/>
</dbReference>
<dbReference type="SUPFAM" id="SSF47413">
    <property type="entry name" value="lambda repressor-like DNA-binding domains"/>
    <property type="match status" value="1"/>
</dbReference>
<organism evidence="3 4">
    <name type="scientific">Moraxella porci DSM 25326</name>
    <dbReference type="NCBI Taxonomy" id="573983"/>
    <lineage>
        <taxon>Bacteria</taxon>
        <taxon>Pseudomonadati</taxon>
        <taxon>Pseudomonadota</taxon>
        <taxon>Gammaproteobacteria</taxon>
        <taxon>Moraxellales</taxon>
        <taxon>Moraxellaceae</taxon>
        <taxon>Moraxella</taxon>
    </lineage>
</organism>
<evidence type="ECO:0000313" key="4">
    <source>
        <dbReference type="Proteomes" id="UP000190683"/>
    </source>
</evidence>
<dbReference type="InterPro" id="IPR001387">
    <property type="entry name" value="Cro/C1-type_HTH"/>
</dbReference>
<dbReference type="EMBL" id="MUYV01000005">
    <property type="protein sequence ID" value="OOS25421.1"/>
    <property type="molecule type" value="Genomic_DNA"/>
</dbReference>
<sequence length="130" mass="15052">MQTHDKIRQLRELKKITQEEFAEKLSMSPSGYSKIERGESKLNLDKLQKIADLLAVSIVDLLPTESNIIHNLNGAVNFQGTYHQYTGNNQEEVTRLLLIIDHQKELLLQKDKELEAKDELIKLYKAQQNH</sequence>
<reference evidence="3 4" key="1">
    <citation type="submission" date="2017-02" db="EMBL/GenBank/DDBJ databases">
        <title>Draft genome sequence of Moraxella porci CCUG 54912T type strain.</title>
        <authorList>
            <person name="Salva-Serra F."/>
            <person name="Engstrom-Jakobsson H."/>
            <person name="Thorell K."/>
            <person name="Jaen-Luchoro D."/>
            <person name="Gonzales-Siles L."/>
            <person name="Karlsson R."/>
            <person name="Yazdan S."/>
            <person name="Boulund F."/>
            <person name="Johnning A."/>
            <person name="Engstrand L."/>
            <person name="Kristiansson E."/>
            <person name="Moore E."/>
        </authorList>
    </citation>
    <scope>NUCLEOTIDE SEQUENCE [LARGE SCALE GENOMIC DNA]</scope>
    <source>
        <strain evidence="3 4">CCUG 54912</strain>
    </source>
</reference>
<dbReference type="CDD" id="cd00093">
    <property type="entry name" value="HTH_XRE"/>
    <property type="match status" value="1"/>
</dbReference>
<keyword evidence="1" id="KW-0238">DNA-binding</keyword>
<dbReference type="GO" id="GO:0003677">
    <property type="term" value="F:DNA binding"/>
    <property type="evidence" value="ECO:0007669"/>
    <property type="project" value="UniProtKB-KW"/>
</dbReference>
<dbReference type="STRING" id="573983.B0681_05270"/>